<feature type="domain" description="PWI" evidence="3">
    <location>
        <begin position="13"/>
        <end position="111"/>
    </location>
</feature>
<dbReference type="SMART" id="SM00311">
    <property type="entry name" value="PWI"/>
    <property type="match status" value="1"/>
</dbReference>
<gene>
    <name evidence="4" type="ORF">K437DRAFT_256652</name>
</gene>
<evidence type="ECO:0000256" key="2">
    <source>
        <dbReference type="SAM" id="MobiDB-lite"/>
    </source>
</evidence>
<evidence type="ECO:0000259" key="3">
    <source>
        <dbReference type="PROSITE" id="PS51025"/>
    </source>
</evidence>
<feature type="compositionally biased region" description="Low complexity" evidence="2">
    <location>
        <begin position="327"/>
        <end position="341"/>
    </location>
</feature>
<accession>A0A066VYF3</accession>
<dbReference type="SUPFAM" id="SSF101233">
    <property type="entry name" value="PWI domain"/>
    <property type="match status" value="1"/>
</dbReference>
<evidence type="ECO:0000313" key="5">
    <source>
        <dbReference type="Proteomes" id="UP000027361"/>
    </source>
</evidence>
<dbReference type="InterPro" id="IPR002483">
    <property type="entry name" value="PWI_dom"/>
</dbReference>
<dbReference type="OrthoDB" id="163257at2759"/>
<dbReference type="OMA" id="KICMDRV"/>
<name>A0A066VYF3_TILAU</name>
<dbReference type="InterPro" id="IPR052225">
    <property type="entry name" value="Ser/Arg_repetitive_matrix"/>
</dbReference>
<comment type="caution">
    <text evidence="4">The sequence shown here is derived from an EMBL/GenBank/DDBJ whole genome shotgun (WGS) entry which is preliminary data.</text>
</comment>
<dbReference type="InParanoid" id="A0A066VYF3"/>
<dbReference type="EMBL" id="JMSN01000043">
    <property type="protein sequence ID" value="KDN45308.1"/>
    <property type="molecule type" value="Genomic_DNA"/>
</dbReference>
<feature type="compositionally biased region" description="Gly residues" evidence="2">
    <location>
        <begin position="133"/>
        <end position="144"/>
    </location>
</feature>
<dbReference type="AlphaFoldDB" id="A0A066VYF3"/>
<feature type="compositionally biased region" description="Basic and acidic residues" evidence="2">
    <location>
        <begin position="290"/>
        <end position="299"/>
    </location>
</feature>
<dbReference type="Proteomes" id="UP000027361">
    <property type="component" value="Unassembled WGS sequence"/>
</dbReference>
<evidence type="ECO:0000256" key="1">
    <source>
        <dbReference type="ARBA" id="ARBA00022664"/>
    </source>
</evidence>
<organism evidence="4 5">
    <name type="scientific">Tilletiaria anomala (strain ATCC 24038 / CBS 436.72 / UBC 951)</name>
    <dbReference type="NCBI Taxonomy" id="1037660"/>
    <lineage>
        <taxon>Eukaryota</taxon>
        <taxon>Fungi</taxon>
        <taxon>Dikarya</taxon>
        <taxon>Basidiomycota</taxon>
        <taxon>Ustilaginomycotina</taxon>
        <taxon>Exobasidiomycetes</taxon>
        <taxon>Georgefischeriales</taxon>
        <taxon>Tilletiariaceae</taxon>
        <taxon>Tilletiaria</taxon>
    </lineage>
</organism>
<protein>
    <recommendedName>
        <fullName evidence="3">PWI domain-containing protein</fullName>
    </recommendedName>
</protein>
<dbReference type="Gene3D" id="1.20.1390.10">
    <property type="entry name" value="PWI domain"/>
    <property type="match status" value="1"/>
</dbReference>
<dbReference type="PANTHER" id="PTHR23148:SF0">
    <property type="entry name" value="SERINE_ARGININE REPETITIVE MATRIX PROTEIN 1"/>
    <property type="match status" value="1"/>
</dbReference>
<reference evidence="4 5" key="1">
    <citation type="submission" date="2014-05" db="EMBL/GenBank/DDBJ databases">
        <title>Draft genome sequence of a rare smut relative, Tilletiaria anomala UBC 951.</title>
        <authorList>
            <consortium name="DOE Joint Genome Institute"/>
            <person name="Toome M."/>
            <person name="Kuo A."/>
            <person name="Henrissat B."/>
            <person name="Lipzen A."/>
            <person name="Tritt A."/>
            <person name="Yoshinaga Y."/>
            <person name="Zane M."/>
            <person name="Barry K."/>
            <person name="Grigoriev I.V."/>
            <person name="Spatafora J.W."/>
            <person name="Aimea M.C."/>
        </authorList>
    </citation>
    <scope>NUCLEOTIDE SEQUENCE [LARGE SCALE GENOMIC DNA]</scope>
    <source>
        <strain evidence="4 5">UBC 951</strain>
    </source>
</reference>
<dbReference type="GeneID" id="25264486"/>
<feature type="compositionally biased region" description="Basic and acidic residues" evidence="2">
    <location>
        <begin position="232"/>
        <end position="245"/>
    </location>
</feature>
<dbReference type="PANTHER" id="PTHR23148">
    <property type="entry name" value="SERINE/ARGININE REGULATED NUCLEAR MATRIX PROTEIN"/>
    <property type="match status" value="1"/>
</dbReference>
<keyword evidence="1" id="KW-0507">mRNA processing</keyword>
<feature type="compositionally biased region" description="Basic and acidic residues" evidence="2">
    <location>
        <begin position="158"/>
        <end position="200"/>
    </location>
</feature>
<feature type="compositionally biased region" description="Basic and acidic residues" evidence="2">
    <location>
        <begin position="400"/>
        <end position="423"/>
    </location>
</feature>
<dbReference type="RefSeq" id="XP_013243165.1">
    <property type="nucleotide sequence ID" value="XM_013387711.1"/>
</dbReference>
<dbReference type="HOGENOM" id="CLU_032410_5_2_1"/>
<feature type="region of interest" description="Disordered" evidence="2">
    <location>
        <begin position="131"/>
        <end position="434"/>
    </location>
</feature>
<dbReference type="PROSITE" id="PS51025">
    <property type="entry name" value="PWI"/>
    <property type="match status" value="1"/>
</dbReference>
<dbReference type="GO" id="GO:0005681">
    <property type="term" value="C:spliceosomal complex"/>
    <property type="evidence" value="ECO:0007669"/>
    <property type="project" value="TreeGrafter"/>
</dbReference>
<sequence length="434" mass="48596">MADGGYRGISLEQDSVRFSNKDKVLLKKLEHTFPRIYSTTELLGFEDDVVTEYAMSLLEDPNNQNPDPRKLQISLTGFLEAKAPQFMTDLWTLLISAQTSVGGIPKEFVEAKKKELQNQREKDERLMREVAQRGGGPVAGGSGGYDRNRGGGRGPPLRVDKGRNGSGGRGDDVGHGRNTFRDKNGNVTERSRDSGWDARVRPQSPPYDDYDRSQRQPPGGGSYFDEQSAGRNDYRREYGRDDYRGRGGHGYNAYRCRDPRDRSPYSPPPPSHYRQERSYSRSPVPPPWKRPRDSRDVTPPHRIQSAPRGRSPSRSLTPPIARRRQRSSSASSYCRSSSRGYSPPPRSPPRRAQDRDNTPPLARAGAEAARRTWSRSVTPVMKRRAAQHDCGAPAAGSRLEVSDKPKDVAKVGDEEMRQREGGLKGRLSKSRYSG</sequence>
<proteinExistence type="predicted"/>
<dbReference type="Pfam" id="PF01480">
    <property type="entry name" value="PWI"/>
    <property type="match status" value="1"/>
</dbReference>
<dbReference type="GO" id="GO:0006397">
    <property type="term" value="P:mRNA processing"/>
    <property type="evidence" value="ECO:0007669"/>
    <property type="project" value="UniProtKB-KW"/>
</dbReference>
<dbReference type="FunCoup" id="A0A066VYF3">
    <property type="interactions" value="62"/>
</dbReference>
<dbReference type="InterPro" id="IPR036483">
    <property type="entry name" value="PWI_dom_sf"/>
</dbReference>
<dbReference type="GO" id="GO:0003723">
    <property type="term" value="F:RNA binding"/>
    <property type="evidence" value="ECO:0007669"/>
    <property type="project" value="TreeGrafter"/>
</dbReference>
<evidence type="ECO:0000313" key="4">
    <source>
        <dbReference type="EMBL" id="KDN45308.1"/>
    </source>
</evidence>
<keyword evidence="5" id="KW-1185">Reference proteome</keyword>
<dbReference type="STRING" id="1037660.A0A066VYF3"/>
<dbReference type="GO" id="GO:0048024">
    <property type="term" value="P:regulation of mRNA splicing, via spliceosome"/>
    <property type="evidence" value="ECO:0007669"/>
    <property type="project" value="TreeGrafter"/>
</dbReference>